<organism evidence="1 2">
    <name type="scientific">Terrisporobacter mayombei</name>
    <dbReference type="NCBI Taxonomy" id="1541"/>
    <lineage>
        <taxon>Bacteria</taxon>
        <taxon>Bacillati</taxon>
        <taxon>Bacillota</taxon>
        <taxon>Clostridia</taxon>
        <taxon>Peptostreptococcales</taxon>
        <taxon>Peptostreptococcaceae</taxon>
        <taxon>Terrisporobacter</taxon>
    </lineage>
</organism>
<gene>
    <name evidence="1" type="ORF">TEMA_11830</name>
</gene>
<dbReference type="RefSeq" id="WP_228103056.1">
    <property type="nucleotide sequence ID" value="NZ_JAHZMP010000001.1"/>
</dbReference>
<reference evidence="1 2" key="1">
    <citation type="submission" date="2022-07" db="EMBL/GenBank/DDBJ databases">
        <title>Genome sequence of Terrisporobacter mayombei DSM6539.</title>
        <authorList>
            <person name="Boeer T."/>
            <person name="Bengelsdorf F.R."/>
            <person name="Daniel R."/>
            <person name="Poehlein A."/>
        </authorList>
    </citation>
    <scope>NUCLEOTIDE SEQUENCE [LARGE SCALE GENOMIC DNA]</scope>
    <source>
        <strain evidence="1 2">DSM 6539</strain>
    </source>
</reference>
<protein>
    <submittedName>
        <fullName evidence="1">Uncharacterized protein</fullName>
    </submittedName>
</protein>
<dbReference type="EMBL" id="CP101637">
    <property type="protein sequence ID" value="WMT80861.1"/>
    <property type="molecule type" value="Genomic_DNA"/>
</dbReference>
<accession>A0ABY9Q0X9</accession>
<dbReference type="Proteomes" id="UP001235030">
    <property type="component" value="Chromosome"/>
</dbReference>
<name>A0ABY9Q0X9_9FIRM</name>
<sequence length="334" mass="40047">MKEDNINMYKKSRYGKSNIKLDYKYGEKHSENVIIAPKYRHILKDNLLNGAIVKYESYDSFNEHIIELDCTKTKCEFDYLRFTFKSLLYDTEIFLDKMFTKVELYEIKGGFRIIFSICQQENNEYKEDYLKPEDKIKRDELCYIIEAKELIIEEIKSISYENDIDEYLKRSKAKKGEEFKLKILQQWMDNEDIGYYYRFNELISMSKVITDEYYRLKEAKNLNLSKDLQYFVENFDFRECTVNDFGMKDDSDFYINIEKGSNYFEFNEDKPEAELLQVTFKGTKNVEANSTGFIDSCCIKIDYDDRIEFQLLVESDGYDIIKVYAQDLVIDFMK</sequence>
<evidence type="ECO:0000313" key="1">
    <source>
        <dbReference type="EMBL" id="WMT80861.1"/>
    </source>
</evidence>
<evidence type="ECO:0000313" key="2">
    <source>
        <dbReference type="Proteomes" id="UP001235030"/>
    </source>
</evidence>
<keyword evidence="2" id="KW-1185">Reference proteome</keyword>
<proteinExistence type="predicted"/>